<feature type="domain" description="Release factor glutamine methyltransferase N-terminal" evidence="7">
    <location>
        <begin position="7"/>
        <end position="77"/>
    </location>
</feature>
<accession>A0A1H6K8W6</accession>
<evidence type="ECO:0000256" key="3">
    <source>
        <dbReference type="ARBA" id="ARBA00022691"/>
    </source>
</evidence>
<dbReference type="PANTHER" id="PTHR18895">
    <property type="entry name" value="HEMK METHYLTRANSFERASE"/>
    <property type="match status" value="1"/>
</dbReference>
<dbReference type="PANTHER" id="PTHR18895:SF74">
    <property type="entry name" value="MTRF1L RELEASE FACTOR GLUTAMINE METHYLTRANSFERASE"/>
    <property type="match status" value="1"/>
</dbReference>
<dbReference type="KEGG" id="agl:PYTT_0039"/>
<dbReference type="Proteomes" id="UP000176204">
    <property type="component" value="Chromosome I"/>
</dbReference>
<protein>
    <recommendedName>
        <fullName evidence="5">Release factor glutamine methyltransferase</fullName>
        <shortName evidence="5">RF MTase</shortName>
        <ecNumber evidence="5">2.1.1.297</ecNumber>
    </recommendedName>
    <alternativeName>
        <fullName evidence="5">N5-glutamine methyltransferase PrmC</fullName>
    </alternativeName>
    <alternativeName>
        <fullName evidence="5">Protein-(glutamine-N5) MTase PrmC</fullName>
    </alternativeName>
    <alternativeName>
        <fullName evidence="5">Protein-glutamine N-methyltransferase PrmC</fullName>
    </alternativeName>
</protein>
<gene>
    <name evidence="5" type="primary">prmC</name>
    <name evidence="8" type="ORF">PYTT_0039</name>
</gene>
<dbReference type="EC" id="2.1.1.297" evidence="5"/>
<dbReference type="GO" id="GO:0102559">
    <property type="term" value="F:peptide chain release factor N(5)-glutamine methyltransferase activity"/>
    <property type="evidence" value="ECO:0007669"/>
    <property type="project" value="UniProtKB-EC"/>
</dbReference>
<reference evidence="9" key="1">
    <citation type="submission" date="2016-09" db="EMBL/GenBank/DDBJ databases">
        <authorList>
            <person name="Koehorst J."/>
        </authorList>
    </citation>
    <scope>NUCLEOTIDE SEQUENCE [LARGE SCALE GENOMIC DNA]</scope>
</reference>
<proteinExistence type="inferred from homology"/>
<keyword evidence="3 5" id="KW-0949">S-adenosyl-L-methionine</keyword>
<feature type="binding site" evidence="5">
    <location>
        <position position="147"/>
    </location>
    <ligand>
        <name>S-adenosyl-L-methionine</name>
        <dbReference type="ChEBI" id="CHEBI:59789"/>
    </ligand>
</feature>
<keyword evidence="9" id="KW-1185">Reference proteome</keyword>
<dbReference type="InterPro" id="IPR007848">
    <property type="entry name" value="Small_mtfrase_dom"/>
</dbReference>
<dbReference type="InterPro" id="IPR019874">
    <property type="entry name" value="RF_methyltr_PrmC"/>
</dbReference>
<evidence type="ECO:0000256" key="4">
    <source>
        <dbReference type="ARBA" id="ARBA00048391"/>
    </source>
</evidence>
<sequence length="299" mass="32797">MMKTVLEVLNAGTAYLSGKDCEDARHSMQRLMAHVLQCDKTWLYLHHEDAVPEDKLVPLRELMKRRGSGEPLQHLLGTTEFYRRDFITDARALVPRPETEELVELLLKRISPRPGMRILDMGTGSGIIGITLALELAAATPDVTLADISPQALSLALENATALGAKVRTFRSDLFSAWQQEADAEHAPVPPPERFDLMVANLPYIPDAEELSAEVLHDPHSALFGGAEGTEIIERFLREAPARLAPGGIVALEIGHDQGDAVLSMMQRLGYRHAEVLADLNGIRRFPIAGAPAIPSQEP</sequence>
<dbReference type="InterPro" id="IPR029063">
    <property type="entry name" value="SAM-dependent_MTases_sf"/>
</dbReference>
<evidence type="ECO:0000256" key="1">
    <source>
        <dbReference type="ARBA" id="ARBA00022603"/>
    </source>
</evidence>
<comment type="catalytic activity">
    <reaction evidence="4 5">
        <text>L-glutaminyl-[peptide chain release factor] + S-adenosyl-L-methionine = N(5)-methyl-L-glutaminyl-[peptide chain release factor] + S-adenosyl-L-homocysteine + H(+)</text>
        <dbReference type="Rhea" id="RHEA:42896"/>
        <dbReference type="Rhea" id="RHEA-COMP:10271"/>
        <dbReference type="Rhea" id="RHEA-COMP:10272"/>
        <dbReference type="ChEBI" id="CHEBI:15378"/>
        <dbReference type="ChEBI" id="CHEBI:30011"/>
        <dbReference type="ChEBI" id="CHEBI:57856"/>
        <dbReference type="ChEBI" id="CHEBI:59789"/>
        <dbReference type="ChEBI" id="CHEBI:61891"/>
        <dbReference type="EC" id="2.1.1.297"/>
    </reaction>
</comment>
<dbReference type="RefSeq" id="WP_083076331.1">
    <property type="nucleotide sequence ID" value="NZ_LIGX01000002.1"/>
</dbReference>
<dbReference type="SUPFAM" id="SSF53335">
    <property type="entry name" value="S-adenosyl-L-methionine-dependent methyltransferases"/>
    <property type="match status" value="1"/>
</dbReference>
<dbReference type="Gene3D" id="1.10.8.10">
    <property type="entry name" value="DNA helicase RuvA subunit, C-terminal domain"/>
    <property type="match status" value="1"/>
</dbReference>
<dbReference type="CDD" id="cd02440">
    <property type="entry name" value="AdoMet_MTases"/>
    <property type="match status" value="1"/>
</dbReference>
<dbReference type="STRING" id="1679444.PYTT_0039"/>
<comment type="function">
    <text evidence="5">Methylates the class 1 translation termination release factors RF1/PrfA and RF2/PrfB on the glutamine residue of the universally conserved GGQ motif.</text>
</comment>
<evidence type="ECO:0000256" key="5">
    <source>
        <dbReference type="HAMAP-Rule" id="MF_02126"/>
    </source>
</evidence>
<evidence type="ECO:0000259" key="6">
    <source>
        <dbReference type="Pfam" id="PF05175"/>
    </source>
</evidence>
<feature type="binding site" evidence="5">
    <location>
        <begin position="122"/>
        <end position="126"/>
    </location>
    <ligand>
        <name>S-adenosyl-L-methionine</name>
        <dbReference type="ChEBI" id="CHEBI:59789"/>
    </ligand>
</feature>
<dbReference type="Pfam" id="PF17827">
    <property type="entry name" value="PrmC_N"/>
    <property type="match status" value="1"/>
</dbReference>
<comment type="caution">
    <text evidence="5">Lacks conserved residue(s) required for the propagation of feature annotation.</text>
</comment>
<dbReference type="InterPro" id="IPR040758">
    <property type="entry name" value="PrmC_N"/>
</dbReference>
<evidence type="ECO:0000259" key="7">
    <source>
        <dbReference type="Pfam" id="PF17827"/>
    </source>
</evidence>
<dbReference type="InterPro" id="IPR004556">
    <property type="entry name" value="HemK-like"/>
</dbReference>
<keyword evidence="2 5" id="KW-0808">Transferase</keyword>
<dbReference type="GO" id="GO:0032259">
    <property type="term" value="P:methylation"/>
    <property type="evidence" value="ECO:0007669"/>
    <property type="project" value="UniProtKB-KW"/>
</dbReference>
<organism evidence="8 9">
    <name type="scientific">Akkermansia glycaniphila</name>
    <dbReference type="NCBI Taxonomy" id="1679444"/>
    <lineage>
        <taxon>Bacteria</taxon>
        <taxon>Pseudomonadati</taxon>
        <taxon>Verrucomicrobiota</taxon>
        <taxon>Verrucomicrobiia</taxon>
        <taxon>Verrucomicrobiales</taxon>
        <taxon>Akkermansiaceae</taxon>
        <taxon>Akkermansia</taxon>
    </lineage>
</organism>
<dbReference type="OrthoDB" id="9800643at2"/>
<dbReference type="NCBIfam" id="TIGR03534">
    <property type="entry name" value="RF_mod_PrmC"/>
    <property type="match status" value="1"/>
</dbReference>
<dbReference type="NCBIfam" id="TIGR00536">
    <property type="entry name" value="hemK_fam"/>
    <property type="match status" value="1"/>
</dbReference>
<name>A0A1H6K8W6_9BACT</name>
<dbReference type="Pfam" id="PF05175">
    <property type="entry name" value="MTS"/>
    <property type="match status" value="1"/>
</dbReference>
<feature type="binding site" evidence="5">
    <location>
        <position position="201"/>
    </location>
    <ligand>
        <name>S-adenosyl-L-methionine</name>
        <dbReference type="ChEBI" id="CHEBI:59789"/>
    </ligand>
</feature>
<evidence type="ECO:0000256" key="2">
    <source>
        <dbReference type="ARBA" id="ARBA00022679"/>
    </source>
</evidence>
<dbReference type="Gene3D" id="3.40.50.150">
    <property type="entry name" value="Vaccinia Virus protein VP39"/>
    <property type="match status" value="1"/>
</dbReference>
<dbReference type="InterPro" id="IPR050320">
    <property type="entry name" value="N5-glutamine_MTase"/>
</dbReference>
<evidence type="ECO:0000313" key="8">
    <source>
        <dbReference type="EMBL" id="SEH69518.1"/>
    </source>
</evidence>
<evidence type="ECO:0000313" key="9">
    <source>
        <dbReference type="Proteomes" id="UP000176204"/>
    </source>
</evidence>
<dbReference type="EMBL" id="LT629973">
    <property type="protein sequence ID" value="SEH69518.1"/>
    <property type="molecule type" value="Genomic_DNA"/>
</dbReference>
<dbReference type="HAMAP" id="MF_02126">
    <property type="entry name" value="RF_methyltr_PrmC"/>
    <property type="match status" value="1"/>
</dbReference>
<dbReference type="AlphaFoldDB" id="A0A1H6K8W6"/>
<comment type="similarity">
    <text evidence="5">Belongs to the protein N5-glutamine methyltransferase family. PrmC subfamily.</text>
</comment>
<keyword evidence="1 5" id="KW-0489">Methyltransferase</keyword>
<feature type="domain" description="Methyltransferase small" evidence="6">
    <location>
        <begin position="104"/>
        <end position="183"/>
    </location>
</feature>